<evidence type="ECO:0000256" key="1">
    <source>
        <dbReference type="SAM" id="SignalP"/>
    </source>
</evidence>
<organism evidence="3 4">
    <name type="scientific">Asanoa ferruginea</name>
    <dbReference type="NCBI Taxonomy" id="53367"/>
    <lineage>
        <taxon>Bacteria</taxon>
        <taxon>Bacillati</taxon>
        <taxon>Actinomycetota</taxon>
        <taxon>Actinomycetes</taxon>
        <taxon>Micromonosporales</taxon>
        <taxon>Micromonosporaceae</taxon>
        <taxon>Asanoa</taxon>
    </lineage>
</organism>
<feature type="signal peptide" evidence="1">
    <location>
        <begin position="1"/>
        <end position="20"/>
    </location>
</feature>
<name>A0A3D9ZG23_9ACTN</name>
<dbReference type="Pfam" id="PF01471">
    <property type="entry name" value="PG_binding_1"/>
    <property type="match status" value="1"/>
</dbReference>
<dbReference type="SUPFAM" id="SSF47090">
    <property type="entry name" value="PGBD-like"/>
    <property type="match status" value="1"/>
</dbReference>
<dbReference type="InterPro" id="IPR036366">
    <property type="entry name" value="PGBDSf"/>
</dbReference>
<feature type="domain" description="Peptidoglycan binding-like" evidence="2">
    <location>
        <begin position="121"/>
        <end position="168"/>
    </location>
</feature>
<dbReference type="AlphaFoldDB" id="A0A3D9ZG23"/>
<evidence type="ECO:0000259" key="2">
    <source>
        <dbReference type="Pfam" id="PF01471"/>
    </source>
</evidence>
<dbReference type="Gene3D" id="1.10.101.10">
    <property type="entry name" value="PGBD-like superfamily/PGBD"/>
    <property type="match status" value="1"/>
</dbReference>
<gene>
    <name evidence="3" type="ORF">DFJ67_2345</name>
</gene>
<reference evidence="3 4" key="1">
    <citation type="submission" date="2018-08" db="EMBL/GenBank/DDBJ databases">
        <title>Sequencing the genomes of 1000 actinobacteria strains.</title>
        <authorList>
            <person name="Klenk H.-P."/>
        </authorList>
    </citation>
    <scope>NUCLEOTIDE SEQUENCE [LARGE SCALE GENOMIC DNA]</scope>
    <source>
        <strain evidence="3 4">DSM 44099</strain>
    </source>
</reference>
<feature type="chain" id="PRO_5038820186" evidence="1">
    <location>
        <begin position="21"/>
        <end position="345"/>
    </location>
</feature>
<evidence type="ECO:0000313" key="4">
    <source>
        <dbReference type="Proteomes" id="UP000256913"/>
    </source>
</evidence>
<keyword evidence="4" id="KW-1185">Reference proteome</keyword>
<evidence type="ECO:0000313" key="3">
    <source>
        <dbReference type="EMBL" id="REF96366.1"/>
    </source>
</evidence>
<keyword evidence="1" id="KW-0732">Signal</keyword>
<dbReference type="InterPro" id="IPR036365">
    <property type="entry name" value="PGBD-like_sf"/>
</dbReference>
<sequence length="345" mass="34291">MTRRSRAVLAVAIAVVAAGAAVTAAVGFGSGDSGTAHAGDQPPRTATVTRQTLVDSEKVDGTLGYGDPVALRGTGGMVTWLAPEGATVRRGKPVFRVDGAPVVLLYGPLPLYRPLSPGVAGPDVKQFERNLAALGYRGFTVDDDYTGATADAVREWQDDLGVDEKGTVTAGLVAYAPGAIRIAAHTAPVGAPAGGQVVSYTGTARLVTVDLPVADRHLAVAGAAAAIELPDGKTAKGTVASVGAVASAAAGSDSAPTVEVTVTVADAKALGDLQEGPVDVSLTASRREGVLTVPVAALVALAEGGYGVQVADGRYLAVETGLFADGRVEVSGSGLAAGMTVGVPS</sequence>
<dbReference type="EMBL" id="QUMQ01000001">
    <property type="protein sequence ID" value="REF96366.1"/>
    <property type="molecule type" value="Genomic_DNA"/>
</dbReference>
<protein>
    <submittedName>
        <fullName evidence="3">Multidrug efflux pump subunit AcrA (Membrane-fusion protein)</fullName>
    </submittedName>
</protein>
<accession>A0A3D9ZG23</accession>
<dbReference type="RefSeq" id="WP_116067900.1">
    <property type="nucleotide sequence ID" value="NZ_BONB01000007.1"/>
</dbReference>
<comment type="caution">
    <text evidence="3">The sequence shown here is derived from an EMBL/GenBank/DDBJ whole genome shotgun (WGS) entry which is preliminary data.</text>
</comment>
<dbReference type="OrthoDB" id="3268648at2"/>
<dbReference type="InterPro" id="IPR002477">
    <property type="entry name" value="Peptidoglycan-bd-like"/>
</dbReference>
<dbReference type="Gene3D" id="2.40.420.20">
    <property type="match status" value="1"/>
</dbReference>
<dbReference type="Proteomes" id="UP000256913">
    <property type="component" value="Unassembled WGS sequence"/>
</dbReference>
<proteinExistence type="predicted"/>